<dbReference type="EMBL" id="BSDT01000001">
    <property type="protein sequence ID" value="GLI41910.1"/>
    <property type="molecule type" value="Genomic_DNA"/>
</dbReference>
<dbReference type="Pfam" id="PF02575">
    <property type="entry name" value="YbaB_DNA_bd"/>
    <property type="match status" value="1"/>
</dbReference>
<reference evidence="1" key="1">
    <citation type="submission" date="2022-12" db="EMBL/GenBank/DDBJ databases">
        <title>Reference genome sequencing for broad-spectrum identification of bacterial and archaeal isolates by mass spectrometry.</title>
        <authorList>
            <person name="Sekiguchi Y."/>
            <person name="Tourlousse D.M."/>
        </authorList>
    </citation>
    <scope>NUCLEOTIDE SEQUENCE</scope>
    <source>
        <strain evidence="1">LLR39Z86</strain>
    </source>
</reference>
<gene>
    <name evidence="1" type="ORF">GALLR39Z86_17600</name>
</gene>
<evidence type="ECO:0000313" key="2">
    <source>
        <dbReference type="Proteomes" id="UP001144313"/>
    </source>
</evidence>
<dbReference type="AlphaFoldDB" id="A0A9W6LG77"/>
<accession>A0A9W6LG77</accession>
<keyword evidence="2" id="KW-1185">Reference proteome</keyword>
<dbReference type="SUPFAM" id="SSF82607">
    <property type="entry name" value="YbaB-like"/>
    <property type="match status" value="1"/>
</dbReference>
<sequence>MQGDMHHRIAEVQRMAAELTAEAVSPDGAVRVVAGPAGEVKQIDLRLSAFELSGVELGEVTAAAVKTATSAADRELAARVRGLMSDVFEAEREANR</sequence>
<dbReference type="Gene3D" id="3.30.1310.10">
    <property type="entry name" value="Nucleoid-associated protein YbaB-like domain"/>
    <property type="match status" value="1"/>
</dbReference>
<comment type="caution">
    <text evidence="1">The sequence shown here is derived from an EMBL/GenBank/DDBJ whole genome shotgun (WGS) entry which is preliminary data.</text>
</comment>
<proteinExistence type="predicted"/>
<dbReference type="InterPro" id="IPR036894">
    <property type="entry name" value="YbaB-like_sf"/>
</dbReference>
<protein>
    <recommendedName>
        <fullName evidence="3">YbaB/EbfC DNA-binding family protein</fullName>
    </recommendedName>
</protein>
<dbReference type="GO" id="GO:0003677">
    <property type="term" value="F:DNA binding"/>
    <property type="evidence" value="ECO:0007669"/>
    <property type="project" value="InterPro"/>
</dbReference>
<dbReference type="Proteomes" id="UP001144313">
    <property type="component" value="Unassembled WGS sequence"/>
</dbReference>
<evidence type="ECO:0000313" key="1">
    <source>
        <dbReference type="EMBL" id="GLI41910.1"/>
    </source>
</evidence>
<name>A0A9W6LG77_9ACTN</name>
<dbReference type="InterPro" id="IPR004401">
    <property type="entry name" value="YbaB/EbfC"/>
</dbReference>
<evidence type="ECO:0008006" key="3">
    <source>
        <dbReference type="Google" id="ProtNLM"/>
    </source>
</evidence>
<organism evidence="1 2">
    <name type="scientific">Glycomyces algeriensis</name>
    <dbReference type="NCBI Taxonomy" id="256037"/>
    <lineage>
        <taxon>Bacteria</taxon>
        <taxon>Bacillati</taxon>
        <taxon>Actinomycetota</taxon>
        <taxon>Actinomycetes</taxon>
        <taxon>Glycomycetales</taxon>
        <taxon>Glycomycetaceae</taxon>
        <taxon>Glycomyces</taxon>
    </lineage>
</organism>